<evidence type="ECO:0000256" key="1">
    <source>
        <dbReference type="ARBA" id="ARBA00004240"/>
    </source>
</evidence>
<reference evidence="6 7" key="1">
    <citation type="submission" date="2016-03" db="EMBL/GenBank/DDBJ databases">
        <title>Choanephora cucurbitarum.</title>
        <authorList>
            <person name="Min B."/>
            <person name="Park H."/>
            <person name="Park J.-H."/>
            <person name="Shin H.-D."/>
            <person name="Choi I.-G."/>
        </authorList>
    </citation>
    <scope>NUCLEOTIDE SEQUENCE [LARGE SCALE GENOMIC DNA]</scope>
    <source>
        <strain evidence="6 7">KUS-F28377</strain>
    </source>
</reference>
<dbReference type="GO" id="GO:0006890">
    <property type="term" value="P:retrograde vesicle-mediated transport, Golgi to endoplasmic reticulum"/>
    <property type="evidence" value="ECO:0007669"/>
    <property type="project" value="InterPro"/>
</dbReference>
<keyword evidence="4" id="KW-0653">Protein transport</keyword>
<dbReference type="GO" id="GO:0000149">
    <property type="term" value="F:SNARE binding"/>
    <property type="evidence" value="ECO:0007669"/>
    <property type="project" value="TreeGrafter"/>
</dbReference>
<keyword evidence="3" id="KW-0256">Endoplasmic reticulum</keyword>
<protein>
    <submittedName>
        <fullName evidence="6">Neuroblastoma-amplified sequence</fullName>
    </submittedName>
</protein>
<dbReference type="GO" id="GO:0015031">
    <property type="term" value="P:protein transport"/>
    <property type="evidence" value="ECO:0007669"/>
    <property type="project" value="UniProtKB-KW"/>
</dbReference>
<dbReference type="AlphaFoldDB" id="A0A1C7NM94"/>
<keyword evidence="7" id="KW-1185">Reference proteome</keyword>
<feature type="domain" description="Sec39" evidence="5">
    <location>
        <begin position="167"/>
        <end position="843"/>
    </location>
</feature>
<dbReference type="OrthoDB" id="27490at2759"/>
<accession>A0A1C7NM94</accession>
<evidence type="ECO:0000313" key="7">
    <source>
        <dbReference type="Proteomes" id="UP000093000"/>
    </source>
</evidence>
<dbReference type="Pfam" id="PF08314">
    <property type="entry name" value="Sec39"/>
    <property type="match status" value="1"/>
</dbReference>
<dbReference type="InParanoid" id="A0A1C7NM94"/>
<dbReference type="GO" id="GO:0070939">
    <property type="term" value="C:Dsl1/NZR complex"/>
    <property type="evidence" value="ECO:0007669"/>
    <property type="project" value="TreeGrafter"/>
</dbReference>
<evidence type="ECO:0000313" key="6">
    <source>
        <dbReference type="EMBL" id="OBZ90138.1"/>
    </source>
</evidence>
<dbReference type="STRING" id="101091.A0A1C7NM94"/>
<gene>
    <name evidence="6" type="primary">nbas</name>
    <name evidence="6" type="ORF">A0J61_01823</name>
</gene>
<organism evidence="6 7">
    <name type="scientific">Choanephora cucurbitarum</name>
    <dbReference type="NCBI Taxonomy" id="101091"/>
    <lineage>
        <taxon>Eukaryota</taxon>
        <taxon>Fungi</taxon>
        <taxon>Fungi incertae sedis</taxon>
        <taxon>Mucoromycota</taxon>
        <taxon>Mucoromycotina</taxon>
        <taxon>Mucoromycetes</taxon>
        <taxon>Mucorales</taxon>
        <taxon>Mucorineae</taxon>
        <taxon>Choanephoraceae</taxon>
        <taxon>Choanephoroideae</taxon>
        <taxon>Choanephora</taxon>
    </lineage>
</organism>
<evidence type="ECO:0000256" key="3">
    <source>
        <dbReference type="ARBA" id="ARBA00022824"/>
    </source>
</evidence>
<sequence>MEQLTPRDFLVHLNQGNFQAAIDLADELQIDKNLAYKAQWTKRKEERGLDIQRKDVELLELVKDDAWVVAESLDTCANQPEVQRTILGVGQARVLDKTDSILANLTKDSSITEDDKTWLRSRLYFLQYLDRLNTFIKIWPSLEEQEGDTATIATAYAQFRDSNLIAKAIEFARSENHTALDAIFLHHGQDVLQQRLFILSQIPETVDPSQFDLPHVTQDHEDRWLEEPWRKEQDPVEQDWIKEKIDLEVHEYKDYLAKLDGVVQSTEYPTSAKVIADWYLGRAQAADQIGLSSIALEIIRYAQVMGVTGIASQVEDYEWLCKYVYGSINHQTEGDFVNLEKFKKLSSEQVLNGLLSNTNEATIVDDMLRLALPWIEFAKRNKQNKQEEKEVDFILYRWLLDSKRLKYHLDWCCAVFEMSKPTLPIEDRIIKDELDLSRLVLAIVYTGDGSMEHLVRLFECLPIFNDVTETPDEPMDMATVISSTIDSSALQVFMALQSIGPYGLTQMMDTLQTHLGSAEVLNRYHARVPLSWFLYDQTADAQRQLCIRMSSRAGGGVEIRGAQFDRDDDWRELLDDMMRLSDPDQGIFSKLESTEILEIFFSSLLRCGRFKLAKELILGSNKSLDITKAERLVIDAEREFFDNATSGNMHSGELKQAWDCLKVLPPTTEIKREIDLIEATHTLIHEYKVQDRPGVTLMPIQVRQSSNRLELVSKLINTKQDIYRRHEEVLTLVRKLGYGEDTLAKVKALAFMTSAALIEEDYLESYRLCQITVEAAQNAKMTGKSKDYQDQVNQNAWQVCLNLGKVEAFDDINRRLDVLSMAMTLSPPENISDVLAVWRKLDRDRPDQISLAQLSASNYNQSQQESKGWQGLFQNATKQWSLGDLLTGGEASEGNNGKRKRDILRDAVGGWLFQS</sequence>
<dbReference type="InterPro" id="IPR013244">
    <property type="entry name" value="Sec39_domain"/>
</dbReference>
<proteinExistence type="predicted"/>
<comment type="subcellular location">
    <subcellularLocation>
        <location evidence="1">Endoplasmic reticulum</location>
    </subcellularLocation>
</comment>
<dbReference type="PANTHER" id="PTHR15922:SF2">
    <property type="entry name" value="NBAS SUBUNIT OF NRZ TETHERING COMPLEX"/>
    <property type="match status" value="1"/>
</dbReference>
<dbReference type="Proteomes" id="UP000093000">
    <property type="component" value="Unassembled WGS sequence"/>
</dbReference>
<keyword evidence="2" id="KW-0813">Transport</keyword>
<evidence type="ECO:0000256" key="4">
    <source>
        <dbReference type="ARBA" id="ARBA00022927"/>
    </source>
</evidence>
<name>A0A1C7NM94_9FUNG</name>
<evidence type="ECO:0000256" key="2">
    <source>
        <dbReference type="ARBA" id="ARBA00022448"/>
    </source>
</evidence>
<comment type="caution">
    <text evidence="6">The sequence shown here is derived from an EMBL/GenBank/DDBJ whole genome shotgun (WGS) entry which is preliminary data.</text>
</comment>
<dbReference type="PANTHER" id="PTHR15922">
    <property type="entry name" value="NEUROBLASTOMA-AMPLIFIED SEQUENCE"/>
    <property type="match status" value="1"/>
</dbReference>
<dbReference type="EMBL" id="LUGH01000062">
    <property type="protein sequence ID" value="OBZ90138.1"/>
    <property type="molecule type" value="Genomic_DNA"/>
</dbReference>
<evidence type="ECO:0000259" key="5">
    <source>
        <dbReference type="Pfam" id="PF08314"/>
    </source>
</evidence>